<name>A0ABR3EW65_9AGAR</name>
<keyword evidence="2" id="KW-1185">Reference proteome</keyword>
<evidence type="ECO:0000313" key="2">
    <source>
        <dbReference type="Proteomes" id="UP001465976"/>
    </source>
</evidence>
<reference evidence="1 2" key="1">
    <citation type="submission" date="2024-02" db="EMBL/GenBank/DDBJ databases">
        <title>A draft genome for the cacao thread blight pathogen Marasmius crinis-equi.</title>
        <authorList>
            <person name="Cohen S.P."/>
            <person name="Baruah I.K."/>
            <person name="Amoako-Attah I."/>
            <person name="Bukari Y."/>
            <person name="Meinhardt L.W."/>
            <person name="Bailey B.A."/>
        </authorList>
    </citation>
    <scope>NUCLEOTIDE SEQUENCE [LARGE SCALE GENOMIC DNA]</scope>
    <source>
        <strain evidence="1 2">GH-76</strain>
    </source>
</reference>
<feature type="non-terminal residue" evidence="1">
    <location>
        <position position="1"/>
    </location>
</feature>
<gene>
    <name evidence="1" type="ORF">V5O48_014947</name>
</gene>
<sequence>KGPPLIHRDKFAEIPGDCTPPVLEVWANAVKSIDQSRRPAKGTVKNSGYAFPDPGMILFAPPDRRSKMLKTWLRFRSALTFRHMMDPPCVASSAWSPHQWRMLLAITETHTKPAGQGFIAQERQVIQTLLSDCCRFNNLTLHLVDDDPYQFRWRNQLVPAGLLLNDPKMVQEVVWELFELNFRFELHALVRMFLGHTRDFSAGVGEATTFDDEVNACFFQTKGMGNPSDPDVHGASAGLAAATLAHRKKYIVRFAGVLAKWPDSEEGVAILAGRKTTKEFSDADLTKLEEWAARFYCQTFYSKFGRPPIIPHRLDRLVDLSPEDESDHDVD</sequence>
<comment type="caution">
    <text evidence="1">The sequence shown here is derived from an EMBL/GenBank/DDBJ whole genome shotgun (WGS) entry which is preliminary data.</text>
</comment>
<dbReference type="EMBL" id="JBAHYK010001693">
    <property type="protein sequence ID" value="KAL0567042.1"/>
    <property type="molecule type" value="Genomic_DNA"/>
</dbReference>
<evidence type="ECO:0000313" key="1">
    <source>
        <dbReference type="EMBL" id="KAL0567042.1"/>
    </source>
</evidence>
<proteinExistence type="predicted"/>
<accession>A0ABR3EW65</accession>
<dbReference type="Proteomes" id="UP001465976">
    <property type="component" value="Unassembled WGS sequence"/>
</dbReference>
<organism evidence="1 2">
    <name type="scientific">Marasmius crinis-equi</name>
    <dbReference type="NCBI Taxonomy" id="585013"/>
    <lineage>
        <taxon>Eukaryota</taxon>
        <taxon>Fungi</taxon>
        <taxon>Dikarya</taxon>
        <taxon>Basidiomycota</taxon>
        <taxon>Agaricomycotina</taxon>
        <taxon>Agaricomycetes</taxon>
        <taxon>Agaricomycetidae</taxon>
        <taxon>Agaricales</taxon>
        <taxon>Marasmiineae</taxon>
        <taxon>Marasmiaceae</taxon>
        <taxon>Marasmius</taxon>
    </lineage>
</organism>
<protein>
    <submittedName>
        <fullName evidence="1">Uncharacterized protein</fullName>
    </submittedName>
</protein>